<dbReference type="Pfam" id="PF02492">
    <property type="entry name" value="cobW"/>
    <property type="match status" value="1"/>
</dbReference>
<dbReference type="InterPro" id="IPR003495">
    <property type="entry name" value="CobW/HypB/UreG_nucleotide-bd"/>
</dbReference>
<proteinExistence type="inferred from homology"/>
<comment type="catalytic activity">
    <reaction evidence="6">
        <text>GTP + H2O = GDP + phosphate + H(+)</text>
        <dbReference type="Rhea" id="RHEA:19669"/>
        <dbReference type="ChEBI" id="CHEBI:15377"/>
        <dbReference type="ChEBI" id="CHEBI:15378"/>
        <dbReference type="ChEBI" id="CHEBI:37565"/>
        <dbReference type="ChEBI" id="CHEBI:43474"/>
        <dbReference type="ChEBI" id="CHEBI:58189"/>
    </reaction>
    <physiologicalReaction direction="left-to-right" evidence="6">
        <dbReference type="Rhea" id="RHEA:19670"/>
    </physiologicalReaction>
</comment>
<evidence type="ECO:0000256" key="3">
    <source>
        <dbReference type="ARBA" id="ARBA00023186"/>
    </source>
</evidence>
<accession>A0A0H5B8Y0</accession>
<dbReference type="KEGG" id="bvr:BVIR_254"/>
<dbReference type="RefSeq" id="WP_055036094.1">
    <property type="nucleotide sequence ID" value="NZ_AP014854.2"/>
</dbReference>
<dbReference type="Gene3D" id="3.40.50.300">
    <property type="entry name" value="P-loop containing nucleotide triphosphate hydrolases"/>
    <property type="match status" value="1"/>
</dbReference>
<dbReference type="SUPFAM" id="SSF90002">
    <property type="entry name" value="Hypothetical protein YjiA, C-terminal domain"/>
    <property type="match status" value="1"/>
</dbReference>
<evidence type="ECO:0000313" key="8">
    <source>
        <dbReference type="EMBL" id="BAR98670.1"/>
    </source>
</evidence>
<dbReference type="Proteomes" id="UP000065734">
    <property type="component" value="Chromosome I"/>
</dbReference>
<evidence type="ECO:0000256" key="2">
    <source>
        <dbReference type="ARBA" id="ARBA00022801"/>
    </source>
</evidence>
<dbReference type="OrthoDB" id="9808822at2"/>
<sequence>MTNPPAPLPLTVLTGFLGAGKTTLLNRLLRDPALADTAVLINEFGEVAIDHLLVEHVDDGVVMLSSGCLCCSVRGELVGALEDLLRRIDNGRSPQIGRVVIETTGLADPAPVLLSVLAHPYLSLRFRIAGVITMVDAVNGAATLDAHPEAVKQVAIADRIVLTKTDLVEGGPNGTAAAALATRLDRLAPAASRVDSAQSNLTAALLGAGFDPAHAGDGRALRLAEWLSADAVAAAEARDGGSDTNRHDERIRAFTVTAEQAISTAAFEGFLDLLRAAHGPNLLRFKGVVKLAEHPDRPVVVHGVQHIVHPPVELPAWPDGDDRTRLVLIARDLDAAVVRRLFSAFLGTPQIDTPDAAALTTNPLAVPGLRFF</sequence>
<gene>
    <name evidence="9" type="primary">yjiA_3</name>
    <name evidence="8" type="ORF">BV133_1077</name>
    <name evidence="9" type="ORF">BVIRIDIS_30200</name>
</gene>
<evidence type="ECO:0000259" key="7">
    <source>
        <dbReference type="SMART" id="SM00833"/>
    </source>
</evidence>
<keyword evidence="2" id="KW-0378">Hydrolase</keyword>
<comment type="function">
    <text evidence="5">Zinc chaperone that directly transfers zinc cofactor to target proteins, thereby activating them. Zinc is transferred from the CXCC motif in the GTPase domain to the zinc binding site in target proteins in a process requiring GTP hydrolysis.</text>
</comment>
<evidence type="ECO:0000313" key="10">
    <source>
        <dbReference type="Proteomes" id="UP000065734"/>
    </source>
</evidence>
<dbReference type="PATRIC" id="fig|1079.6.peg.268"/>
<reference evidence="8" key="1">
    <citation type="journal article" date="2015" name="Genome Announc.">
        <title>Complete Genome Sequence of the Bacteriochlorophyll b-Producing Photosynthetic Bacterium Blastochloris viridis.</title>
        <authorList>
            <person name="Tsukatani Y."/>
            <person name="Hirose Y."/>
            <person name="Harada J."/>
            <person name="Misawa N."/>
            <person name="Mori K."/>
            <person name="Inoue K."/>
            <person name="Tamiaki H."/>
        </authorList>
    </citation>
    <scope>NUCLEOTIDE SEQUENCE [LARGE SCALE GENOMIC DNA]</scope>
    <source>
        <strain evidence="8">DSM 133</strain>
    </source>
</reference>
<dbReference type="SUPFAM" id="SSF52540">
    <property type="entry name" value="P-loop containing nucleoside triphosphate hydrolases"/>
    <property type="match status" value="1"/>
</dbReference>
<evidence type="ECO:0000256" key="5">
    <source>
        <dbReference type="ARBA" id="ARBA00045658"/>
    </source>
</evidence>
<dbReference type="EMBL" id="AP014854">
    <property type="protein sequence ID" value="BAR98670.1"/>
    <property type="molecule type" value="Genomic_DNA"/>
</dbReference>
<dbReference type="InterPro" id="IPR027417">
    <property type="entry name" value="P-loop_NTPase"/>
</dbReference>
<dbReference type="InterPro" id="IPR011629">
    <property type="entry name" value="CobW-like_C"/>
</dbReference>
<dbReference type="Gene3D" id="3.30.1220.10">
    <property type="entry name" value="CobW-like, C-terminal domain"/>
    <property type="match status" value="1"/>
</dbReference>
<evidence type="ECO:0000256" key="6">
    <source>
        <dbReference type="ARBA" id="ARBA00049117"/>
    </source>
</evidence>
<keyword evidence="1" id="KW-0547">Nucleotide-binding</keyword>
<dbReference type="GO" id="GO:0000166">
    <property type="term" value="F:nucleotide binding"/>
    <property type="evidence" value="ECO:0007669"/>
    <property type="project" value="UniProtKB-KW"/>
</dbReference>
<reference evidence="10" key="3">
    <citation type="journal article" date="2016" name="Genome Announc.">
        <title>Revised genome sequence of the purple photosynthetic bacterium Blastochloris viridis.</title>
        <authorList>
            <person name="Liu L.N."/>
            <person name="Faulkner M."/>
            <person name="Liu X."/>
            <person name="Huang F."/>
            <person name="Darby A.C."/>
            <person name="Hall N."/>
        </authorList>
    </citation>
    <scope>NUCLEOTIDE SEQUENCE [LARGE SCALE GENOMIC DNA]</scope>
    <source>
        <strain evidence="10">ATCC 19567 / DSM 133 / F</strain>
    </source>
</reference>
<name>A0A0H5B8Y0_BLAVI</name>
<dbReference type="STRING" id="1079.BVIR_254"/>
<dbReference type="InterPro" id="IPR036627">
    <property type="entry name" value="CobW-likC_sf"/>
</dbReference>
<reference evidence="9" key="2">
    <citation type="submission" date="2015-11" db="EMBL/GenBank/DDBJ databases">
        <authorList>
            <person name="Zhang Y."/>
            <person name="Guo Z."/>
        </authorList>
    </citation>
    <scope>NUCLEOTIDE SEQUENCE</scope>
    <source>
        <strain evidence="9">1</strain>
    </source>
</reference>
<dbReference type="Pfam" id="PF07683">
    <property type="entry name" value="CobW_C"/>
    <property type="match status" value="1"/>
</dbReference>
<dbReference type="GO" id="GO:0016787">
    <property type="term" value="F:hydrolase activity"/>
    <property type="evidence" value="ECO:0007669"/>
    <property type="project" value="UniProtKB-KW"/>
</dbReference>
<evidence type="ECO:0000256" key="4">
    <source>
        <dbReference type="ARBA" id="ARBA00034320"/>
    </source>
</evidence>
<dbReference type="GO" id="GO:0005737">
    <property type="term" value="C:cytoplasm"/>
    <property type="evidence" value="ECO:0007669"/>
    <property type="project" value="TreeGrafter"/>
</dbReference>
<dbReference type="EMBL" id="LN907867">
    <property type="protein sequence ID" value="CUU43992.1"/>
    <property type="molecule type" value="Genomic_DNA"/>
</dbReference>
<dbReference type="CDD" id="cd03112">
    <property type="entry name" value="CobW-like"/>
    <property type="match status" value="1"/>
</dbReference>
<keyword evidence="10" id="KW-1185">Reference proteome</keyword>
<comment type="similarity">
    <text evidence="4">Belongs to the SIMIBI class G3E GTPase family. ZNG1 subfamily.</text>
</comment>
<organism evidence="9 10">
    <name type="scientific">Blastochloris viridis</name>
    <name type="common">Rhodopseudomonas viridis</name>
    <dbReference type="NCBI Taxonomy" id="1079"/>
    <lineage>
        <taxon>Bacteria</taxon>
        <taxon>Pseudomonadati</taxon>
        <taxon>Pseudomonadota</taxon>
        <taxon>Alphaproteobacteria</taxon>
        <taxon>Hyphomicrobiales</taxon>
        <taxon>Blastochloridaceae</taxon>
        <taxon>Blastochloris</taxon>
    </lineage>
</organism>
<keyword evidence="3" id="KW-0143">Chaperone</keyword>
<evidence type="ECO:0000313" key="9">
    <source>
        <dbReference type="EMBL" id="CUU43992.1"/>
    </source>
</evidence>
<feature type="domain" description="CobW C-terminal" evidence="7">
    <location>
        <begin position="251"/>
        <end position="346"/>
    </location>
</feature>
<dbReference type="InterPro" id="IPR051316">
    <property type="entry name" value="Zinc-reg_GTPase_activator"/>
</dbReference>
<dbReference type="SMART" id="SM00833">
    <property type="entry name" value="CobW_C"/>
    <property type="match status" value="1"/>
</dbReference>
<dbReference type="AlphaFoldDB" id="A0A0H5B8Y0"/>
<dbReference type="PANTHER" id="PTHR13748:SF62">
    <property type="entry name" value="COBW DOMAIN-CONTAINING PROTEIN"/>
    <property type="match status" value="1"/>
</dbReference>
<evidence type="ECO:0000256" key="1">
    <source>
        <dbReference type="ARBA" id="ARBA00022741"/>
    </source>
</evidence>
<dbReference type="PANTHER" id="PTHR13748">
    <property type="entry name" value="COBW-RELATED"/>
    <property type="match status" value="1"/>
</dbReference>
<protein>
    <submittedName>
        <fullName evidence="9">Putative GTP-binding protein YjiA</fullName>
    </submittedName>
    <submittedName>
        <fullName evidence="8">Putative metal chaperone</fullName>
    </submittedName>
</protein>